<proteinExistence type="inferred from homology"/>
<evidence type="ECO:0000256" key="2">
    <source>
        <dbReference type="SAM" id="SignalP"/>
    </source>
</evidence>
<reference evidence="5" key="1">
    <citation type="submission" date="2025-08" db="UniProtKB">
        <authorList>
            <consortium name="RefSeq"/>
        </authorList>
    </citation>
    <scope>IDENTIFICATION</scope>
</reference>
<evidence type="ECO:0000259" key="3">
    <source>
        <dbReference type="Pfam" id="PF22750"/>
    </source>
</evidence>
<feature type="chain" id="PRO_5027901181" evidence="2">
    <location>
        <begin position="19"/>
        <end position="126"/>
    </location>
</feature>
<dbReference type="RefSeq" id="XP_014487547.1">
    <property type="nucleotide sequence ID" value="XM_014632061.1"/>
</dbReference>
<comment type="similarity">
    <text evidence="1">Belongs to the ant venom allergen 2/4 family.</text>
</comment>
<feature type="domain" description="Ant venom allergen Sol i 2/4" evidence="3">
    <location>
        <begin position="40"/>
        <end position="119"/>
    </location>
</feature>
<dbReference type="Pfam" id="PF22750">
    <property type="entry name" value="Sol_i_2"/>
    <property type="match status" value="1"/>
</dbReference>
<accession>A0A6P3YCE4</accession>
<gene>
    <name evidence="5" type="primary">LOC106751223</name>
</gene>
<protein>
    <submittedName>
        <fullName evidence="5">Uncharacterized protein LOC106751223</fullName>
    </submittedName>
</protein>
<dbReference type="AlphaFoldDB" id="A0A6P3YCE4"/>
<name>A0A6P3YCE4_DINQU</name>
<evidence type="ECO:0000256" key="1">
    <source>
        <dbReference type="ARBA" id="ARBA00009932"/>
    </source>
</evidence>
<dbReference type="InterPro" id="IPR055216">
    <property type="entry name" value="Sol_i_2/4"/>
</dbReference>
<dbReference type="Proteomes" id="UP000515204">
    <property type="component" value="Unplaced"/>
</dbReference>
<feature type="signal peptide" evidence="2">
    <location>
        <begin position="1"/>
        <end position="18"/>
    </location>
</feature>
<keyword evidence="2" id="KW-0732">Signal</keyword>
<dbReference type="GO" id="GO:0005549">
    <property type="term" value="F:odorant binding"/>
    <property type="evidence" value="ECO:0007669"/>
    <property type="project" value="InterPro"/>
</dbReference>
<dbReference type="KEGG" id="dqu:106751223"/>
<keyword evidence="4" id="KW-1185">Reference proteome</keyword>
<organism evidence="4 5">
    <name type="scientific">Dinoponera quadriceps</name>
    <name type="common">South American ant</name>
    <dbReference type="NCBI Taxonomy" id="609295"/>
    <lineage>
        <taxon>Eukaryota</taxon>
        <taxon>Metazoa</taxon>
        <taxon>Ecdysozoa</taxon>
        <taxon>Arthropoda</taxon>
        <taxon>Hexapoda</taxon>
        <taxon>Insecta</taxon>
        <taxon>Pterygota</taxon>
        <taxon>Neoptera</taxon>
        <taxon>Endopterygota</taxon>
        <taxon>Hymenoptera</taxon>
        <taxon>Apocrita</taxon>
        <taxon>Aculeata</taxon>
        <taxon>Formicoidea</taxon>
        <taxon>Formicidae</taxon>
        <taxon>Ponerinae</taxon>
        <taxon>Ponerini</taxon>
        <taxon>Dinoponera</taxon>
    </lineage>
</organism>
<evidence type="ECO:0000313" key="5">
    <source>
        <dbReference type="RefSeq" id="XP_014487547.1"/>
    </source>
</evidence>
<dbReference type="SUPFAM" id="SSF47565">
    <property type="entry name" value="Insect pheromone/odorant-binding proteins"/>
    <property type="match status" value="1"/>
</dbReference>
<dbReference type="InterPro" id="IPR038211">
    <property type="entry name" value="Ant_venon_allerg_soli_2/4_sf"/>
</dbReference>
<dbReference type="Gene3D" id="1.10.238.190">
    <property type="match status" value="1"/>
</dbReference>
<dbReference type="GeneID" id="106751223"/>
<evidence type="ECO:0000313" key="4">
    <source>
        <dbReference type="Proteomes" id="UP000515204"/>
    </source>
</evidence>
<sequence>MKTVVILIVLIATGVVYAKNEHARRWRQHYEECAQMFDVEVDVRIDLILCAAIKDGGYLYTNGAYSPETLLRRIPMFVSDPVKLQQAYQIFYKCNNEATQSGEDGLWKSIQFLLCGKSMITLIDAE</sequence>
<dbReference type="InterPro" id="IPR036728">
    <property type="entry name" value="PBP_GOBP_sf"/>
</dbReference>